<evidence type="ECO:0008006" key="3">
    <source>
        <dbReference type="Google" id="ProtNLM"/>
    </source>
</evidence>
<proteinExistence type="predicted"/>
<protein>
    <recommendedName>
        <fullName evidence="3">NodB homology domain-containing protein</fullName>
    </recommendedName>
</protein>
<sequence length="558" mass="62930">MRMARVGILLDSEAAHMLWDRGENIFGIYVGEILDHIGAPYEWINTVDENEMLKYDCIIAAVCEESESKINDLKTFMKQGGTLISFAGLNTLAGEFGMRGAEFLKQGYARVEAKGTDQVPLRFFNSVPWHGEGALKSIGQIEENGSSLYQTFTYGTGKFCRWAVDIPTTVVTLQQGLNPVTKDGVPAPDGTANLDEGILKADDEFSLDWERDRVQTKTGVPYFPHPYADLWKEAFFSQLVKELLQEGSTLPFKAYWPKDVDQMAMISFDSDTNNDQSAYTTLDLVKQTDVRATWCMIEPGYSPELYSEMMDAGQEIALHYNALQMDNGIWGAEEFKRQLKWLKKATGKTKVISNKNHYTRFEGWGEFFKWCEENGIQSDESRGPSKKGNIGMLFGTCHPFFPVAWADEQNRNYDVLEVGFLTQDINHHALADTSVIKPFLNAVKQVKGVAHFLFHQIHLYTQPAVREAFVELVDTAKKEGFVFWTGCEINSWEREKRSVKITGLSDTLTPIIDGPETSHEMVFIIPTTEKSADTVTQFGLNCLKTTHAIPRNEALMEG</sequence>
<dbReference type="GO" id="GO:0005975">
    <property type="term" value="P:carbohydrate metabolic process"/>
    <property type="evidence" value="ECO:0007669"/>
    <property type="project" value="InterPro"/>
</dbReference>
<keyword evidence="2" id="KW-1185">Reference proteome</keyword>
<dbReference type="STRING" id="255247.ABE41_018365"/>
<dbReference type="KEGG" id="far:ABE41_018365"/>
<dbReference type="SUPFAM" id="SSF88713">
    <property type="entry name" value="Glycoside hydrolase/deacetylase"/>
    <property type="match status" value="1"/>
</dbReference>
<dbReference type="OrthoDB" id="2492838at2"/>
<evidence type="ECO:0000313" key="1">
    <source>
        <dbReference type="EMBL" id="ANX13980.1"/>
    </source>
</evidence>
<name>A0A1B1Z961_9BACL</name>
<dbReference type="Proteomes" id="UP000077412">
    <property type="component" value="Chromosome"/>
</dbReference>
<dbReference type="InterPro" id="IPR011330">
    <property type="entry name" value="Glyco_hydro/deAcase_b/a-brl"/>
</dbReference>
<dbReference type="RefSeq" id="WP_066293534.1">
    <property type="nucleotide sequence ID" value="NZ_CP016761.1"/>
</dbReference>
<evidence type="ECO:0000313" key="2">
    <source>
        <dbReference type="Proteomes" id="UP000077412"/>
    </source>
</evidence>
<organism evidence="1 2">
    <name type="scientific">Fictibacillus arsenicus</name>
    <dbReference type="NCBI Taxonomy" id="255247"/>
    <lineage>
        <taxon>Bacteria</taxon>
        <taxon>Bacillati</taxon>
        <taxon>Bacillota</taxon>
        <taxon>Bacilli</taxon>
        <taxon>Bacillales</taxon>
        <taxon>Fictibacillaceae</taxon>
        <taxon>Fictibacillus</taxon>
    </lineage>
</organism>
<dbReference type="EMBL" id="CP016761">
    <property type="protein sequence ID" value="ANX13980.1"/>
    <property type="molecule type" value="Genomic_DNA"/>
</dbReference>
<dbReference type="Gene3D" id="3.20.20.370">
    <property type="entry name" value="Glycoside hydrolase/deacetylase"/>
    <property type="match status" value="1"/>
</dbReference>
<reference evidence="1 2" key="1">
    <citation type="submission" date="2016-08" db="EMBL/GenBank/DDBJ databases">
        <title>Complete genome sequence of Fictibacillus arsenicus G25-54, a strain with toxicity to nematodes and a potential arsenic-resistance activity.</title>
        <authorList>
            <person name="Zheng Z."/>
        </authorList>
    </citation>
    <scope>NUCLEOTIDE SEQUENCE [LARGE SCALE GENOMIC DNA]</scope>
    <source>
        <strain evidence="1 2">G25-54</strain>
    </source>
</reference>
<gene>
    <name evidence="1" type="ORF">ABE41_018365</name>
</gene>
<accession>A0A1B1Z961</accession>
<dbReference type="AlphaFoldDB" id="A0A1B1Z961"/>